<dbReference type="RefSeq" id="WP_189459223.1">
    <property type="nucleotide sequence ID" value="NZ_BMYO01000003.1"/>
</dbReference>
<protein>
    <submittedName>
        <fullName evidence="4">Integrase</fullName>
    </submittedName>
</protein>
<organism evidence="4 5">
    <name type="scientific">Jeongeupia chitinilytica</name>
    <dbReference type="NCBI Taxonomy" id="1041641"/>
    <lineage>
        <taxon>Bacteria</taxon>
        <taxon>Pseudomonadati</taxon>
        <taxon>Pseudomonadota</taxon>
        <taxon>Betaproteobacteria</taxon>
        <taxon>Neisseriales</taxon>
        <taxon>Chitinibacteraceae</taxon>
        <taxon>Jeongeupia</taxon>
    </lineage>
</organism>
<dbReference type="InterPro" id="IPR011010">
    <property type="entry name" value="DNA_brk_join_enz"/>
</dbReference>
<dbReference type="InterPro" id="IPR002104">
    <property type="entry name" value="Integrase_catalytic"/>
</dbReference>
<dbReference type="EMBL" id="BMYO01000003">
    <property type="protein sequence ID" value="GHD59764.1"/>
    <property type="molecule type" value="Genomic_DNA"/>
</dbReference>
<comment type="caution">
    <text evidence="4">The sequence shown here is derived from an EMBL/GenBank/DDBJ whole genome shotgun (WGS) entry which is preliminary data.</text>
</comment>
<dbReference type="Proteomes" id="UP000604737">
    <property type="component" value="Unassembled WGS sequence"/>
</dbReference>
<keyword evidence="1" id="KW-0238">DNA-binding</keyword>
<dbReference type="Gene3D" id="1.10.443.10">
    <property type="entry name" value="Intergrase catalytic core"/>
    <property type="match status" value="1"/>
</dbReference>
<keyword evidence="5" id="KW-1185">Reference proteome</keyword>
<dbReference type="Pfam" id="PF00589">
    <property type="entry name" value="Phage_integrase"/>
    <property type="match status" value="1"/>
</dbReference>
<dbReference type="SUPFAM" id="SSF56349">
    <property type="entry name" value="DNA breaking-rejoining enzymes"/>
    <property type="match status" value="1"/>
</dbReference>
<evidence type="ECO:0000256" key="1">
    <source>
        <dbReference type="ARBA" id="ARBA00023125"/>
    </source>
</evidence>
<reference evidence="5" key="1">
    <citation type="journal article" date="2019" name="Int. J. Syst. Evol. Microbiol.">
        <title>The Global Catalogue of Microorganisms (GCM) 10K type strain sequencing project: providing services to taxonomists for standard genome sequencing and annotation.</title>
        <authorList>
            <consortium name="The Broad Institute Genomics Platform"/>
            <consortium name="The Broad Institute Genome Sequencing Center for Infectious Disease"/>
            <person name="Wu L."/>
            <person name="Ma J."/>
        </authorList>
    </citation>
    <scope>NUCLEOTIDE SEQUENCE [LARGE SCALE GENOMIC DNA]</scope>
    <source>
        <strain evidence="5">KCTC 23701</strain>
    </source>
</reference>
<evidence type="ECO:0000313" key="4">
    <source>
        <dbReference type="EMBL" id="GHD59764.1"/>
    </source>
</evidence>
<feature type="domain" description="Tyr recombinase" evidence="3">
    <location>
        <begin position="204"/>
        <end position="357"/>
    </location>
</feature>
<keyword evidence="2" id="KW-0233">DNA recombination</keyword>
<dbReference type="InterPro" id="IPR013762">
    <property type="entry name" value="Integrase-like_cat_sf"/>
</dbReference>
<gene>
    <name evidence="4" type="ORF">GCM10007350_11460</name>
</gene>
<accession>A0ABQ3H008</accession>
<dbReference type="InterPro" id="IPR010998">
    <property type="entry name" value="Integrase_recombinase_N"/>
</dbReference>
<name>A0ABQ3H008_9NEIS</name>
<evidence type="ECO:0000256" key="2">
    <source>
        <dbReference type="ARBA" id="ARBA00023172"/>
    </source>
</evidence>
<dbReference type="Gene3D" id="1.10.150.130">
    <property type="match status" value="1"/>
</dbReference>
<evidence type="ECO:0000259" key="3">
    <source>
        <dbReference type="Pfam" id="PF00589"/>
    </source>
</evidence>
<sequence>MPRQRKPENKGLPARWHLHHGAYYYCVPKGLEALWDGKKKFRLGANLPEAYRNWADRIGAPDKATNIGELLDRYALEVIPAKAPTTQSHNQVAVARLRKTFAAWPLTAIEPHHIYTYVDGRTKTVKDANGNERKTKARTAALREIEVLSHAFTKAVEWGYLKRHPFKQEVRLAVPPPRDRYVEDWEIAACLSIISRRKKGSVLAAQAYIRLKILTGMARGDLLRLPVPDFNTEGIEIQRHKTANSSGKRTLYTWTDALRAAVRDALAARPNAKSQWLFCNRRGDCYINENTGRAGGWESLWRNFMDRVMAETDLKDAFNEHDIRAKVASDAETIEHASALLSHANINTTKRIYRRKAERVSPLDPKT</sequence>
<evidence type="ECO:0000313" key="5">
    <source>
        <dbReference type="Proteomes" id="UP000604737"/>
    </source>
</evidence>
<proteinExistence type="predicted"/>